<feature type="domain" description="HTH asnC-type" evidence="4">
    <location>
        <begin position="3"/>
        <end position="63"/>
    </location>
</feature>
<organism evidence="5 6">
    <name type="scientific">Herpetosiphon gulosus</name>
    <dbReference type="NCBI Taxonomy" id="1973496"/>
    <lineage>
        <taxon>Bacteria</taxon>
        <taxon>Bacillati</taxon>
        <taxon>Chloroflexota</taxon>
        <taxon>Chloroflexia</taxon>
        <taxon>Herpetosiphonales</taxon>
        <taxon>Herpetosiphonaceae</taxon>
        <taxon>Herpetosiphon</taxon>
    </lineage>
</organism>
<dbReference type="SMART" id="SM00344">
    <property type="entry name" value="HTH_ASNC"/>
    <property type="match status" value="1"/>
</dbReference>
<dbReference type="Gene3D" id="3.30.70.920">
    <property type="match status" value="1"/>
</dbReference>
<keyword evidence="6" id="KW-1185">Reference proteome</keyword>
<evidence type="ECO:0000256" key="3">
    <source>
        <dbReference type="ARBA" id="ARBA00023163"/>
    </source>
</evidence>
<dbReference type="Proteomes" id="UP001428290">
    <property type="component" value="Unassembled WGS sequence"/>
</dbReference>
<dbReference type="PANTHER" id="PTHR30154">
    <property type="entry name" value="LEUCINE-RESPONSIVE REGULATORY PROTEIN"/>
    <property type="match status" value="1"/>
</dbReference>
<evidence type="ECO:0000259" key="4">
    <source>
        <dbReference type="PROSITE" id="PS50956"/>
    </source>
</evidence>
<dbReference type="InterPro" id="IPR011008">
    <property type="entry name" value="Dimeric_a/b-barrel"/>
</dbReference>
<proteinExistence type="predicted"/>
<dbReference type="SUPFAM" id="SSF46785">
    <property type="entry name" value="Winged helix' DNA-binding domain"/>
    <property type="match status" value="1"/>
</dbReference>
<dbReference type="PRINTS" id="PR00033">
    <property type="entry name" value="HTHASNC"/>
</dbReference>
<dbReference type="InterPro" id="IPR019885">
    <property type="entry name" value="Tscrpt_reg_HTH_AsnC-type_CS"/>
</dbReference>
<evidence type="ECO:0000256" key="1">
    <source>
        <dbReference type="ARBA" id="ARBA00023015"/>
    </source>
</evidence>
<keyword evidence="1" id="KW-0805">Transcription regulation</keyword>
<evidence type="ECO:0000313" key="5">
    <source>
        <dbReference type="EMBL" id="GAA5528496.1"/>
    </source>
</evidence>
<keyword evidence="2" id="KW-0238">DNA-binding</keyword>
<dbReference type="Pfam" id="PF13404">
    <property type="entry name" value="HTH_AsnC-type"/>
    <property type="match status" value="1"/>
</dbReference>
<dbReference type="PANTHER" id="PTHR30154:SF34">
    <property type="entry name" value="TRANSCRIPTIONAL REGULATOR AZLB"/>
    <property type="match status" value="1"/>
</dbReference>
<accession>A0ABP9WZ89</accession>
<dbReference type="InterPro" id="IPR000485">
    <property type="entry name" value="AsnC-type_HTH_dom"/>
</dbReference>
<dbReference type="CDD" id="cd00090">
    <property type="entry name" value="HTH_ARSR"/>
    <property type="match status" value="1"/>
</dbReference>
<dbReference type="InterPro" id="IPR036390">
    <property type="entry name" value="WH_DNA-bd_sf"/>
</dbReference>
<keyword evidence="3" id="KW-0804">Transcription</keyword>
<dbReference type="Pfam" id="PF01037">
    <property type="entry name" value="AsnC_trans_reg"/>
    <property type="match status" value="1"/>
</dbReference>
<dbReference type="SUPFAM" id="SSF54909">
    <property type="entry name" value="Dimeric alpha+beta barrel"/>
    <property type="match status" value="1"/>
</dbReference>
<dbReference type="EMBL" id="BAABRU010000007">
    <property type="protein sequence ID" value="GAA5528496.1"/>
    <property type="molecule type" value="Genomic_DNA"/>
</dbReference>
<dbReference type="PROSITE" id="PS50956">
    <property type="entry name" value="HTH_ASNC_2"/>
    <property type="match status" value="1"/>
</dbReference>
<dbReference type="InterPro" id="IPR019888">
    <property type="entry name" value="Tscrpt_reg_AsnC-like"/>
</dbReference>
<dbReference type="InterPro" id="IPR036388">
    <property type="entry name" value="WH-like_DNA-bd_sf"/>
</dbReference>
<evidence type="ECO:0000256" key="2">
    <source>
        <dbReference type="ARBA" id="ARBA00023125"/>
    </source>
</evidence>
<reference evidence="5 6" key="1">
    <citation type="submission" date="2024-02" db="EMBL/GenBank/DDBJ databases">
        <title>Herpetosiphon gulosus NBRC 112829.</title>
        <authorList>
            <person name="Ichikawa N."/>
            <person name="Katano-Makiyama Y."/>
            <person name="Hidaka K."/>
        </authorList>
    </citation>
    <scope>NUCLEOTIDE SEQUENCE [LARGE SCALE GENOMIC DNA]</scope>
    <source>
        <strain evidence="5 6">NBRC 112829</strain>
    </source>
</reference>
<dbReference type="PROSITE" id="PS00519">
    <property type="entry name" value="HTH_ASNC_1"/>
    <property type="match status" value="1"/>
</dbReference>
<protein>
    <submittedName>
        <fullName evidence="5">Regulatory protein AsnC</fullName>
    </submittedName>
</protein>
<evidence type="ECO:0000313" key="6">
    <source>
        <dbReference type="Proteomes" id="UP001428290"/>
    </source>
</evidence>
<dbReference type="InterPro" id="IPR011991">
    <property type="entry name" value="ArsR-like_HTH"/>
</dbReference>
<dbReference type="Gene3D" id="1.10.10.10">
    <property type="entry name" value="Winged helix-like DNA-binding domain superfamily/Winged helix DNA-binding domain"/>
    <property type="match status" value="1"/>
</dbReference>
<name>A0ABP9WZ89_9CHLR</name>
<dbReference type="RefSeq" id="WP_012190271.1">
    <property type="nucleotide sequence ID" value="NZ_BAABRU010000007.1"/>
</dbReference>
<sequence>MTMDELDQAILEVLQTDARLPNRAIASKVGSSEPTVRRRIERLVDEGLIKIVAVASPYALGYQVVAIIGMQIDRAYQRQIEQALCNLPHVHFVGLTLGSYDVVLEAWLRSTDELLELLADHIAPLPGVQRVEPWQVLKLSKYNYDWGNQPSISNSHH</sequence>
<comment type="caution">
    <text evidence="5">The sequence shown here is derived from an EMBL/GenBank/DDBJ whole genome shotgun (WGS) entry which is preliminary data.</text>
</comment>
<gene>
    <name evidence="5" type="primary">asnC</name>
    <name evidence="5" type="ORF">Hgul01_02297</name>
</gene>
<dbReference type="InterPro" id="IPR019887">
    <property type="entry name" value="Tscrpt_reg_AsnC/Lrp_C"/>
</dbReference>